<keyword evidence="2" id="KW-0547">Nucleotide-binding</keyword>
<gene>
    <name evidence="6" type="ORF">MED92_13241</name>
</gene>
<feature type="domain" description="Type III secretion system flagellar brake protein YcgR PilZN" evidence="5">
    <location>
        <begin position="20"/>
        <end position="99"/>
    </location>
</feature>
<dbReference type="InterPro" id="IPR012349">
    <property type="entry name" value="Split_barrel_FMN-bd"/>
</dbReference>
<keyword evidence="1" id="KW-0973">c-di-GMP</keyword>
<proteinExistence type="predicted"/>
<keyword evidence="3" id="KW-0975">Bacterial flagellum</keyword>
<organism evidence="6 7">
    <name type="scientific">Neptuniibacter caesariensis</name>
    <dbReference type="NCBI Taxonomy" id="207954"/>
    <lineage>
        <taxon>Bacteria</taxon>
        <taxon>Pseudomonadati</taxon>
        <taxon>Pseudomonadota</taxon>
        <taxon>Gammaproteobacteria</taxon>
        <taxon>Oceanospirillales</taxon>
        <taxon>Oceanospirillaceae</taxon>
        <taxon>Neptuniibacter</taxon>
    </lineage>
</organism>
<dbReference type="GO" id="GO:0035438">
    <property type="term" value="F:cyclic-di-GMP binding"/>
    <property type="evidence" value="ECO:0007669"/>
    <property type="project" value="InterPro"/>
</dbReference>
<dbReference type="AlphaFoldDB" id="A0A7U8C6I2"/>
<evidence type="ECO:0008006" key="8">
    <source>
        <dbReference type="Google" id="ProtNLM"/>
    </source>
</evidence>
<sequence length="235" mass="26222">MAEALEQLKSVRTLAELNPRIGEKVQIETRTPRGRYAVQLLGYRENGSMMVSAPRKSVAINEGARVTVRLMSGNYICAFSARVLKIQSSPFAYWHLEYPTDTEVRRIRSHTRVPVNLMVSVDEFEPGKGLRLDWPLNAFCKDISLKGACIDAPVTLGKQDEKLFVTTRFKVAGVDQVVLLSAVIRSVQQTEGGVTKVVSHGVEFIELDEETNLILAGFVYQQFLIETGHLEIVSV</sequence>
<dbReference type="Proteomes" id="UP000002171">
    <property type="component" value="Unassembled WGS sequence"/>
</dbReference>
<dbReference type="InterPro" id="IPR009926">
    <property type="entry name" value="T3SS_YcgR_PilZN"/>
</dbReference>
<dbReference type="OrthoDB" id="5735035at2"/>
<dbReference type="InterPro" id="IPR009875">
    <property type="entry name" value="PilZ_domain"/>
</dbReference>
<evidence type="ECO:0000313" key="6">
    <source>
        <dbReference type="EMBL" id="EAR61621.1"/>
    </source>
</evidence>
<evidence type="ECO:0000256" key="1">
    <source>
        <dbReference type="ARBA" id="ARBA00022636"/>
    </source>
</evidence>
<keyword evidence="7" id="KW-1185">Reference proteome</keyword>
<evidence type="ECO:0000256" key="3">
    <source>
        <dbReference type="ARBA" id="ARBA00023143"/>
    </source>
</evidence>
<evidence type="ECO:0000259" key="5">
    <source>
        <dbReference type="Pfam" id="PF12945"/>
    </source>
</evidence>
<protein>
    <recommendedName>
        <fullName evidence="8">Flagellar brake protein</fullName>
    </recommendedName>
</protein>
<name>A0A7U8C6I2_NEPCE</name>
<evidence type="ECO:0000313" key="7">
    <source>
        <dbReference type="Proteomes" id="UP000002171"/>
    </source>
</evidence>
<accession>A0A7U8C6I2</accession>
<evidence type="ECO:0000256" key="2">
    <source>
        <dbReference type="ARBA" id="ARBA00022741"/>
    </source>
</evidence>
<evidence type="ECO:0000259" key="4">
    <source>
        <dbReference type="Pfam" id="PF07238"/>
    </source>
</evidence>
<dbReference type="EMBL" id="AAOW01000007">
    <property type="protein sequence ID" value="EAR61621.1"/>
    <property type="molecule type" value="Genomic_DNA"/>
</dbReference>
<comment type="caution">
    <text evidence="6">The sequence shown here is derived from an EMBL/GenBank/DDBJ whole genome shotgun (WGS) entry which is preliminary data.</text>
</comment>
<dbReference type="Gene3D" id="2.40.10.220">
    <property type="entry name" value="predicted glycosyltransferase like domains"/>
    <property type="match status" value="1"/>
</dbReference>
<feature type="domain" description="PilZ" evidence="4">
    <location>
        <begin position="108"/>
        <end position="221"/>
    </location>
</feature>
<dbReference type="Pfam" id="PF12945">
    <property type="entry name" value="PilZNR"/>
    <property type="match status" value="1"/>
</dbReference>
<dbReference type="SUPFAM" id="SSF141371">
    <property type="entry name" value="PilZ domain-like"/>
    <property type="match status" value="1"/>
</dbReference>
<dbReference type="Gene3D" id="2.30.110.10">
    <property type="entry name" value="Electron Transport, Fmn-binding Protein, Chain A"/>
    <property type="match status" value="1"/>
</dbReference>
<dbReference type="Pfam" id="PF07238">
    <property type="entry name" value="PilZ"/>
    <property type="match status" value="1"/>
</dbReference>
<reference evidence="6 7" key="1">
    <citation type="submission" date="2006-02" db="EMBL/GenBank/DDBJ databases">
        <authorList>
            <person name="Pinhassi J."/>
            <person name="Pedros-Alio C."/>
            <person name="Ferriera S."/>
            <person name="Johnson J."/>
            <person name="Kravitz S."/>
            <person name="Halpern A."/>
            <person name="Remington K."/>
            <person name="Beeson K."/>
            <person name="Tran B."/>
            <person name="Rogers Y.-H."/>
            <person name="Friedman R."/>
            <person name="Venter J.C."/>
        </authorList>
    </citation>
    <scope>NUCLEOTIDE SEQUENCE [LARGE SCALE GENOMIC DNA]</scope>
    <source>
        <strain evidence="6 7">MED92</strain>
    </source>
</reference>
<dbReference type="RefSeq" id="WP_007020232.1">
    <property type="nucleotide sequence ID" value="NZ_CH724125.1"/>
</dbReference>